<protein>
    <submittedName>
        <fullName evidence="1">Thylakoid lumen protein</fullName>
    </submittedName>
</protein>
<comment type="caution">
    <text evidence="1">The sequence shown here is derived from an EMBL/GenBank/DDBJ whole genome shotgun (WGS) entry which is preliminary data.</text>
</comment>
<gene>
    <name evidence="1" type="ORF">DUNSADRAFT_12615</name>
</gene>
<name>A0ABQ7GAW6_DUNSA</name>
<dbReference type="PANTHER" id="PTHR31407">
    <property type="match status" value="1"/>
</dbReference>
<dbReference type="Gene3D" id="3.40.1000.10">
    <property type="entry name" value="Mog1/PsbP, alpha/beta/alpha sandwich"/>
    <property type="match status" value="1"/>
</dbReference>
<organism evidence="1 2">
    <name type="scientific">Dunaliella salina</name>
    <name type="common">Green alga</name>
    <name type="synonym">Protococcus salinus</name>
    <dbReference type="NCBI Taxonomy" id="3046"/>
    <lineage>
        <taxon>Eukaryota</taxon>
        <taxon>Viridiplantae</taxon>
        <taxon>Chlorophyta</taxon>
        <taxon>core chlorophytes</taxon>
        <taxon>Chlorophyceae</taxon>
        <taxon>CS clade</taxon>
        <taxon>Chlamydomonadales</taxon>
        <taxon>Dunaliellaceae</taxon>
        <taxon>Dunaliella</taxon>
    </lineage>
</organism>
<dbReference type="PANTHER" id="PTHR31407:SF16">
    <property type="entry name" value="PSBP DOMAIN-CONTAINING PROTEIN 7, CHLOROPLASTIC"/>
    <property type="match status" value="1"/>
</dbReference>
<keyword evidence="2" id="KW-1185">Reference proteome</keyword>
<dbReference type="SUPFAM" id="SSF55724">
    <property type="entry name" value="Mog1p/PsbP-like"/>
    <property type="match status" value="1"/>
</dbReference>
<evidence type="ECO:0000313" key="1">
    <source>
        <dbReference type="EMBL" id="KAF5831745.1"/>
    </source>
</evidence>
<dbReference type="InterPro" id="IPR016123">
    <property type="entry name" value="Mog1/PsbP_a/b/a-sand"/>
</dbReference>
<accession>A0ABQ7GAW6</accession>
<sequence>MFSLKHTTSLAQAIPQSTSAVPAVPTPRTQCRALPKQQEAQCLDRRELLGCALASTVPALALQPSPAFASGNIPKTEKANDEYAIFYGYATPPTSYGGYGGTANEPPKYTFEYPAPWKIDIPSKSEKGTKGIDGRVISDKGTKGIQGKGQRAFVITLGRAGEDNKAFKLSDLDTTFSGFSTADYDLQDALALADDVVTGQRQVTDKDGTLTFYTYDIISPVNRYLASIGVKYGKVYALFVKSPAKEFEQNEGQLRHIIDTFRLVDNGYA</sequence>
<evidence type="ECO:0000313" key="2">
    <source>
        <dbReference type="Proteomes" id="UP000815325"/>
    </source>
</evidence>
<dbReference type="Proteomes" id="UP000815325">
    <property type="component" value="Unassembled WGS sequence"/>
</dbReference>
<dbReference type="EMBL" id="MU069924">
    <property type="protein sequence ID" value="KAF5831745.1"/>
    <property type="molecule type" value="Genomic_DNA"/>
</dbReference>
<proteinExistence type="predicted"/>
<reference evidence="1" key="1">
    <citation type="submission" date="2017-08" db="EMBL/GenBank/DDBJ databases">
        <authorList>
            <person name="Polle J.E."/>
            <person name="Barry K."/>
            <person name="Cushman J."/>
            <person name="Schmutz J."/>
            <person name="Tran D."/>
            <person name="Hathwaick L.T."/>
            <person name="Yim W.C."/>
            <person name="Jenkins J."/>
            <person name="Mckie-Krisberg Z.M."/>
            <person name="Prochnik S."/>
            <person name="Lindquist E."/>
            <person name="Dockter R.B."/>
            <person name="Adam C."/>
            <person name="Molina H."/>
            <person name="Bunkerborg J."/>
            <person name="Jin E."/>
            <person name="Buchheim M."/>
            <person name="Magnuson J."/>
        </authorList>
    </citation>
    <scope>NUCLEOTIDE SEQUENCE</scope>
    <source>
        <strain evidence="1">CCAP 19/18</strain>
    </source>
</reference>